<dbReference type="Pfam" id="PF04400">
    <property type="entry name" value="NqrM"/>
    <property type="match status" value="1"/>
</dbReference>
<proteinExistence type="predicted"/>
<evidence type="ECO:0000313" key="2">
    <source>
        <dbReference type="Proteomes" id="UP001059934"/>
    </source>
</evidence>
<dbReference type="PANTHER" id="PTHR40691">
    <property type="entry name" value="(NA+)-NQR MATURATION NQRM"/>
    <property type="match status" value="1"/>
</dbReference>
<name>A0ABY5TKB3_9GAMM</name>
<reference evidence="1" key="1">
    <citation type="submission" date="2022-08" db="EMBL/GenBank/DDBJ databases">
        <title>Catabolic pathway analysis in culturable SAR92 clade bacteria reveals their overlooked roles in DMSP degradation in coastal seas.</title>
        <authorList>
            <person name="He X."/>
            <person name="Zhang X."/>
            <person name="Zhang Y."/>
        </authorList>
    </citation>
    <scope>NUCLEOTIDE SEQUENCE</scope>
    <source>
        <strain evidence="1">H455</strain>
    </source>
</reference>
<sequence>MAEIFLTIIIFALLITAMAVGVLMGGKPIAGSCGGVGAALGEANYNCDLCGGDPNKCDELSDADMAYDATANQRSSEQEKT</sequence>
<dbReference type="EMBL" id="CP103416">
    <property type="protein sequence ID" value="UVW34205.1"/>
    <property type="molecule type" value="Genomic_DNA"/>
</dbReference>
<gene>
    <name evidence="1" type="primary">nqrM</name>
    <name evidence="1" type="ORF">NYF23_09240</name>
</gene>
<keyword evidence="2" id="KW-1185">Reference proteome</keyword>
<evidence type="ECO:0000313" key="1">
    <source>
        <dbReference type="EMBL" id="UVW34205.1"/>
    </source>
</evidence>
<dbReference type="Proteomes" id="UP001059934">
    <property type="component" value="Chromosome"/>
</dbReference>
<protein>
    <submittedName>
        <fullName evidence="1">(Na+)-NQR maturation NqrM</fullName>
    </submittedName>
</protein>
<accession>A0ABY5TKB3</accession>
<dbReference type="InterPro" id="IPR007495">
    <property type="entry name" value="NqrM"/>
</dbReference>
<dbReference type="PANTHER" id="PTHR40691:SF3">
    <property type="entry name" value="(NA+)-NQR MATURATION NQRM"/>
    <property type="match status" value="1"/>
</dbReference>
<organism evidence="1 2">
    <name type="scientific">SAR92 clade bacterium H455</name>
    <dbReference type="NCBI Taxonomy" id="2974818"/>
    <lineage>
        <taxon>Bacteria</taxon>
        <taxon>Pseudomonadati</taxon>
        <taxon>Pseudomonadota</taxon>
        <taxon>Gammaproteobacteria</taxon>
        <taxon>Cellvibrionales</taxon>
        <taxon>Porticoccaceae</taxon>
        <taxon>SAR92 clade</taxon>
    </lineage>
</organism>